<evidence type="ECO:0000256" key="8">
    <source>
        <dbReference type="ARBA" id="ARBA00023239"/>
    </source>
</evidence>
<evidence type="ECO:0000256" key="1">
    <source>
        <dbReference type="ARBA" id="ARBA00001784"/>
    </source>
</evidence>
<evidence type="ECO:0000256" key="7">
    <source>
        <dbReference type="ARBA" id="ARBA00023061"/>
    </source>
</evidence>
<dbReference type="Gene3D" id="3.30.1330.80">
    <property type="entry name" value="Hypothetical protein, similar to alpha- acetolactate decarboxylase, domain 2"/>
    <property type="match status" value="2"/>
</dbReference>
<evidence type="ECO:0000256" key="2">
    <source>
        <dbReference type="ARBA" id="ARBA00005170"/>
    </source>
</evidence>
<dbReference type="CDD" id="cd17299">
    <property type="entry name" value="acetolactate_decarboxylase"/>
    <property type="match status" value="1"/>
</dbReference>
<dbReference type="Pfam" id="PF03306">
    <property type="entry name" value="AAL_decarboxy"/>
    <property type="match status" value="1"/>
</dbReference>
<keyword evidence="12" id="KW-1185">Reference proteome</keyword>
<comment type="similarity">
    <text evidence="3 9">Belongs to the alpha-acetolactate decarboxylase family.</text>
</comment>
<evidence type="ECO:0000256" key="5">
    <source>
        <dbReference type="ARBA" id="ARBA00020164"/>
    </source>
</evidence>
<dbReference type="EC" id="4.1.1.5" evidence="4 9"/>
<comment type="pathway">
    <text evidence="2 9">Polyol metabolism; (R,R)-butane-2,3-diol biosynthesis; (R,R)-butane-2,3-diol from pyruvate: step 2/3.</text>
</comment>
<evidence type="ECO:0000256" key="9">
    <source>
        <dbReference type="PIRNR" id="PIRNR001332"/>
    </source>
</evidence>
<dbReference type="GO" id="GO:0047605">
    <property type="term" value="F:acetolactate decarboxylase activity"/>
    <property type="evidence" value="ECO:0007669"/>
    <property type="project" value="UniProtKB-EC"/>
</dbReference>
<proteinExistence type="inferred from homology"/>
<dbReference type="RefSeq" id="WP_148602400.1">
    <property type="nucleotide sequence ID" value="NZ_RXYB01000002.1"/>
</dbReference>
<accession>A0ABR6WJH3</accession>
<feature type="signal peptide" evidence="10">
    <location>
        <begin position="1"/>
        <end position="24"/>
    </location>
</feature>
<keyword evidence="8 9" id="KW-0456">Lyase</keyword>
<keyword evidence="6 9" id="KW-0210">Decarboxylase</keyword>
<organism evidence="11 12">
    <name type="scientific">Acetobacterium tundrae</name>
    <dbReference type="NCBI Taxonomy" id="132932"/>
    <lineage>
        <taxon>Bacteria</taxon>
        <taxon>Bacillati</taxon>
        <taxon>Bacillota</taxon>
        <taxon>Clostridia</taxon>
        <taxon>Eubacteriales</taxon>
        <taxon>Eubacteriaceae</taxon>
        <taxon>Acetobacterium</taxon>
    </lineage>
</organism>
<dbReference type="InterPro" id="IPR005128">
    <property type="entry name" value="Acetolactate_a_deCO2ase"/>
</dbReference>
<comment type="catalytic activity">
    <reaction evidence="1 9">
        <text>(2S)-2-acetolactate + H(+) = (R)-acetoin + CO2</text>
        <dbReference type="Rhea" id="RHEA:21580"/>
        <dbReference type="ChEBI" id="CHEBI:15378"/>
        <dbReference type="ChEBI" id="CHEBI:15686"/>
        <dbReference type="ChEBI" id="CHEBI:16526"/>
        <dbReference type="ChEBI" id="CHEBI:58476"/>
        <dbReference type="EC" id="4.1.1.5"/>
    </reaction>
</comment>
<evidence type="ECO:0000256" key="3">
    <source>
        <dbReference type="ARBA" id="ARBA00007106"/>
    </source>
</evidence>
<evidence type="ECO:0000313" key="12">
    <source>
        <dbReference type="Proteomes" id="UP000653358"/>
    </source>
</evidence>
<dbReference type="PANTHER" id="PTHR35524">
    <property type="entry name" value="ALPHA-ACETOLACTATE DECARBOXYLASE"/>
    <property type="match status" value="1"/>
</dbReference>
<reference evidence="11 12" key="1">
    <citation type="journal article" date="2020" name="mSystems">
        <title>Defining Genomic and Predicted Metabolic Features of the Acetobacterium Genus.</title>
        <authorList>
            <person name="Ross D.E."/>
            <person name="Marshall C.W."/>
            <person name="Gulliver D."/>
            <person name="May H.D."/>
            <person name="Norman R.S."/>
        </authorList>
    </citation>
    <scope>NUCLEOTIDE SEQUENCE [LARGE SCALE GENOMIC DNA]</scope>
    <source>
        <strain evidence="11 12">DSM 9173</strain>
    </source>
</reference>
<evidence type="ECO:0000256" key="6">
    <source>
        <dbReference type="ARBA" id="ARBA00022793"/>
    </source>
</evidence>
<evidence type="ECO:0000256" key="4">
    <source>
        <dbReference type="ARBA" id="ARBA00013204"/>
    </source>
</evidence>
<feature type="chain" id="PRO_5046894497" description="Alpha-acetolactate decarboxylase" evidence="10">
    <location>
        <begin position="25"/>
        <end position="263"/>
    </location>
</feature>
<evidence type="ECO:0000313" key="11">
    <source>
        <dbReference type="EMBL" id="MBC3796635.1"/>
    </source>
</evidence>
<name>A0ABR6WJH3_9FIRM</name>
<dbReference type="PANTHER" id="PTHR35524:SF1">
    <property type="entry name" value="ALPHA-ACETOLACTATE DECARBOXYLASE"/>
    <property type="match status" value="1"/>
</dbReference>
<dbReference type="PROSITE" id="PS51257">
    <property type="entry name" value="PROKAR_LIPOPROTEIN"/>
    <property type="match status" value="1"/>
</dbReference>
<sequence length="263" mass="28650">MKNIIKIVLLPVLCVGLLAGCANSDSEALTLKKNDTLYQVSTINSLLAGNYDGFISFGELKNYGDVGIGTFNALDGEMVMIDNTAYKVKSTGEVVKVPDTETTPFAVVTHFDKDATVELANITNLDALKAELDKLIENKNLFYVFRIDGTFKTIQARSVPRQEKPYPVMTEAVKEQTVFNFTSVTGSIVGIWCPDYIGGVNVPGYHFHFISEDRTQGGHLLDVSFDKAQAFADSTDGFVMAVSPTEPEGVVKDLGSELNAVEQ</sequence>
<keyword evidence="7 9" id="KW-0005">Acetoin biosynthesis</keyword>
<dbReference type="EMBL" id="WJBB01000005">
    <property type="protein sequence ID" value="MBC3796635.1"/>
    <property type="molecule type" value="Genomic_DNA"/>
</dbReference>
<dbReference type="PIRSF" id="PIRSF001332">
    <property type="entry name" value="Acetolac_decarb"/>
    <property type="match status" value="1"/>
</dbReference>
<evidence type="ECO:0000256" key="10">
    <source>
        <dbReference type="SAM" id="SignalP"/>
    </source>
</evidence>
<gene>
    <name evidence="11" type="primary">budA</name>
    <name evidence="11" type="ORF">GH807_06150</name>
</gene>
<keyword evidence="10" id="KW-0732">Signal</keyword>
<protein>
    <recommendedName>
        <fullName evidence="5 9">Alpha-acetolactate decarboxylase</fullName>
        <ecNumber evidence="4 9">4.1.1.5</ecNumber>
    </recommendedName>
</protein>
<comment type="caution">
    <text evidence="11">The sequence shown here is derived from an EMBL/GenBank/DDBJ whole genome shotgun (WGS) entry which is preliminary data.</text>
</comment>
<dbReference type="Proteomes" id="UP000653358">
    <property type="component" value="Unassembled WGS sequence"/>
</dbReference>
<dbReference type="NCBIfam" id="TIGR01252">
    <property type="entry name" value="acetolac_decarb"/>
    <property type="match status" value="1"/>
</dbReference>
<dbReference type="SUPFAM" id="SSF117856">
    <property type="entry name" value="AF0104/ALDC/Ptd012-like"/>
    <property type="match status" value="1"/>
</dbReference>